<protein>
    <recommendedName>
        <fullName evidence="3">DUF4258 domain-containing protein</fullName>
    </recommendedName>
</protein>
<keyword evidence="2" id="KW-1185">Reference proteome</keyword>
<proteinExistence type="predicted"/>
<name>A0A1I0E0L3_9FIRM</name>
<dbReference type="RefSeq" id="WP_090443844.1">
    <property type="nucleotide sequence ID" value="NZ_FOHU01000009.1"/>
</dbReference>
<evidence type="ECO:0000313" key="2">
    <source>
        <dbReference type="Proteomes" id="UP000199568"/>
    </source>
</evidence>
<dbReference type="Proteomes" id="UP000199568">
    <property type="component" value="Unassembled WGS sequence"/>
</dbReference>
<dbReference type="OrthoDB" id="964236at2"/>
<reference evidence="1 2" key="1">
    <citation type="submission" date="2016-10" db="EMBL/GenBank/DDBJ databases">
        <authorList>
            <person name="de Groot N.N."/>
        </authorList>
    </citation>
    <scope>NUCLEOTIDE SEQUENCE [LARGE SCALE GENOMIC DNA]</scope>
    <source>
        <strain evidence="1 2">DSM 18979</strain>
    </source>
</reference>
<dbReference type="STRING" id="426128.SAMN05660297_02252"/>
<gene>
    <name evidence="1" type="ORF">SAMN05660297_02252</name>
</gene>
<sequence length="123" mass="14305">MPSNSILPEPVKNKYSQEIIFIRNCAKSNQIKISDHCNRKISKRKIRLSDVYESIRNGVVMEVQDFERDVKVLFQDCANKPPNFFVAVAIKSTFGLCVTVYLPDPEKWVLESSDQWRRKKVNV</sequence>
<evidence type="ECO:0000313" key="1">
    <source>
        <dbReference type="EMBL" id="SET38496.1"/>
    </source>
</evidence>
<evidence type="ECO:0008006" key="3">
    <source>
        <dbReference type="Google" id="ProtNLM"/>
    </source>
</evidence>
<dbReference type="AlphaFoldDB" id="A0A1I0E0L3"/>
<dbReference type="EMBL" id="FOHU01000009">
    <property type="protein sequence ID" value="SET38496.1"/>
    <property type="molecule type" value="Genomic_DNA"/>
</dbReference>
<organism evidence="1 2">
    <name type="scientific">Natronincola peptidivorans</name>
    <dbReference type="NCBI Taxonomy" id="426128"/>
    <lineage>
        <taxon>Bacteria</taxon>
        <taxon>Bacillati</taxon>
        <taxon>Bacillota</taxon>
        <taxon>Clostridia</taxon>
        <taxon>Peptostreptococcales</taxon>
        <taxon>Natronincolaceae</taxon>
        <taxon>Natronincola</taxon>
    </lineage>
</organism>
<accession>A0A1I0E0L3</accession>